<comment type="caution">
    <text evidence="2">The sequence shown here is derived from an EMBL/GenBank/DDBJ whole genome shotgun (WGS) entry which is preliminary data.</text>
</comment>
<organism evidence="2 3">
    <name type="scientific">Caedimonas varicaedens</name>
    <dbReference type="NCBI Taxonomy" id="1629334"/>
    <lineage>
        <taxon>Bacteria</taxon>
        <taxon>Pseudomonadati</taxon>
        <taxon>Pseudomonadota</taxon>
        <taxon>Alphaproteobacteria</taxon>
        <taxon>Holosporales</taxon>
        <taxon>Caedimonadaceae</taxon>
        <taxon>Caedimonas</taxon>
    </lineage>
</organism>
<evidence type="ECO:0000313" key="3">
    <source>
        <dbReference type="Proteomes" id="UP000036771"/>
    </source>
</evidence>
<dbReference type="STRING" id="1629334.Cva_00862"/>
<evidence type="ECO:0000313" key="2">
    <source>
        <dbReference type="EMBL" id="GAO98214.1"/>
    </source>
</evidence>
<keyword evidence="1" id="KW-0812">Transmembrane</keyword>
<protein>
    <submittedName>
        <fullName evidence="2">Uncharacterized protein</fullName>
    </submittedName>
</protein>
<feature type="transmembrane region" description="Helical" evidence="1">
    <location>
        <begin position="22"/>
        <end position="42"/>
    </location>
</feature>
<sequence>MHLENERVFRSPKHPVFHKGSIALYIGSLGSVLLVLLGVSFFSHRYETVHQLSSPIHEKVVVSLSQSVKPLILPALPIAKNL</sequence>
<name>A0A0K8MEB5_9PROT</name>
<dbReference type="AlphaFoldDB" id="A0A0K8MEB5"/>
<reference evidence="2 3" key="1">
    <citation type="submission" date="2015-03" db="EMBL/GenBank/DDBJ databases">
        <title>Caedibacter varicaedens, whole genome shotgun sequence.</title>
        <authorList>
            <person name="Suzuki H."/>
            <person name="Dapper A.L."/>
            <person name="Gibson A.K."/>
            <person name="Jackson C."/>
            <person name="Lee H."/>
            <person name="Pejaver V.R."/>
            <person name="Doak T."/>
            <person name="Lynch M."/>
        </authorList>
    </citation>
    <scope>NUCLEOTIDE SEQUENCE [LARGE SCALE GENOMIC DNA]</scope>
</reference>
<evidence type="ECO:0000256" key="1">
    <source>
        <dbReference type="SAM" id="Phobius"/>
    </source>
</evidence>
<keyword evidence="3" id="KW-1185">Reference proteome</keyword>
<dbReference type="EMBL" id="BBVC01000033">
    <property type="protein sequence ID" value="GAO98214.1"/>
    <property type="molecule type" value="Genomic_DNA"/>
</dbReference>
<accession>A0A0K8MEB5</accession>
<gene>
    <name evidence="2" type="ORF">Cva_00862</name>
</gene>
<proteinExistence type="predicted"/>
<keyword evidence="1" id="KW-0472">Membrane</keyword>
<dbReference type="Proteomes" id="UP000036771">
    <property type="component" value="Unassembled WGS sequence"/>
</dbReference>
<keyword evidence="1" id="KW-1133">Transmembrane helix</keyword>